<evidence type="ECO:0000256" key="8">
    <source>
        <dbReference type="ARBA" id="ARBA00023015"/>
    </source>
</evidence>
<dbReference type="Pfam" id="PF02135">
    <property type="entry name" value="zf-TAZ"/>
    <property type="match status" value="1"/>
</dbReference>
<evidence type="ECO:0000256" key="10">
    <source>
        <dbReference type="ARBA" id="ARBA00023242"/>
    </source>
</evidence>
<dbReference type="GO" id="GO:0008270">
    <property type="term" value="F:zinc ion binding"/>
    <property type="evidence" value="ECO:0007669"/>
    <property type="project" value="UniProtKB-KW"/>
</dbReference>
<feature type="region of interest" description="Disordered" evidence="13">
    <location>
        <begin position="141"/>
        <end position="161"/>
    </location>
</feature>
<evidence type="ECO:0000256" key="1">
    <source>
        <dbReference type="ARBA" id="ARBA00004123"/>
    </source>
</evidence>
<dbReference type="GO" id="GO:0000123">
    <property type="term" value="C:histone acetyltransferase complex"/>
    <property type="evidence" value="ECO:0007669"/>
    <property type="project" value="TreeGrafter"/>
</dbReference>
<evidence type="ECO:0000256" key="3">
    <source>
        <dbReference type="ARBA" id="ARBA00022679"/>
    </source>
</evidence>
<evidence type="ECO:0000256" key="4">
    <source>
        <dbReference type="ARBA" id="ARBA00022723"/>
    </source>
</evidence>
<evidence type="ECO:0000256" key="12">
    <source>
        <dbReference type="PROSITE-ProRule" id="PRU00203"/>
    </source>
</evidence>
<name>A0A5N5T1L3_9CRUS</name>
<dbReference type="OrthoDB" id="899at2759"/>
<dbReference type="SMART" id="SM00551">
    <property type="entry name" value="ZnF_TAZ"/>
    <property type="match status" value="1"/>
</dbReference>
<evidence type="ECO:0000256" key="6">
    <source>
        <dbReference type="ARBA" id="ARBA00022833"/>
    </source>
</evidence>
<evidence type="ECO:0000256" key="14">
    <source>
        <dbReference type="SAM" id="Phobius"/>
    </source>
</evidence>
<evidence type="ECO:0000259" key="15">
    <source>
        <dbReference type="PROSITE" id="PS50134"/>
    </source>
</evidence>
<protein>
    <recommendedName>
        <fullName evidence="2">histone acetyltransferase</fullName>
        <ecNumber evidence="2">2.3.1.48</ecNumber>
    </recommendedName>
</protein>
<comment type="subcellular location">
    <subcellularLocation>
        <location evidence="1">Nucleus</location>
    </subcellularLocation>
</comment>
<comment type="caution">
    <text evidence="16">The sequence shown here is derived from an EMBL/GenBank/DDBJ whole genome shotgun (WGS) entry which is preliminary data.</text>
</comment>
<comment type="catalytic activity">
    <reaction evidence="11">
        <text>L-lysyl-[protein] + acetyl-CoA = N(6)-acetyl-L-lysyl-[protein] + CoA + H(+)</text>
        <dbReference type="Rhea" id="RHEA:45948"/>
        <dbReference type="Rhea" id="RHEA-COMP:9752"/>
        <dbReference type="Rhea" id="RHEA-COMP:10731"/>
        <dbReference type="ChEBI" id="CHEBI:15378"/>
        <dbReference type="ChEBI" id="CHEBI:29969"/>
        <dbReference type="ChEBI" id="CHEBI:57287"/>
        <dbReference type="ChEBI" id="CHEBI:57288"/>
        <dbReference type="ChEBI" id="CHEBI:61930"/>
        <dbReference type="EC" id="2.3.1.48"/>
    </reaction>
</comment>
<dbReference type="PROSITE" id="PS50134">
    <property type="entry name" value="ZF_TAZ"/>
    <property type="match status" value="1"/>
</dbReference>
<dbReference type="Gene3D" id="1.20.1020.10">
    <property type="entry name" value="TAZ domain"/>
    <property type="match status" value="1"/>
</dbReference>
<organism evidence="16 17">
    <name type="scientific">Armadillidium nasatum</name>
    <dbReference type="NCBI Taxonomy" id="96803"/>
    <lineage>
        <taxon>Eukaryota</taxon>
        <taxon>Metazoa</taxon>
        <taxon>Ecdysozoa</taxon>
        <taxon>Arthropoda</taxon>
        <taxon>Crustacea</taxon>
        <taxon>Multicrustacea</taxon>
        <taxon>Malacostraca</taxon>
        <taxon>Eumalacostraca</taxon>
        <taxon>Peracarida</taxon>
        <taxon>Isopoda</taxon>
        <taxon>Oniscidea</taxon>
        <taxon>Crinocheta</taxon>
        <taxon>Armadillidiidae</taxon>
        <taxon>Armadillidium</taxon>
    </lineage>
</organism>
<dbReference type="PANTHER" id="PTHR13808:SF1">
    <property type="entry name" value="HISTONE ACETYLTRANSFERASE"/>
    <property type="match status" value="1"/>
</dbReference>
<dbReference type="PANTHER" id="PTHR13808">
    <property type="entry name" value="CBP/P300-RELATED"/>
    <property type="match status" value="1"/>
</dbReference>
<evidence type="ECO:0000256" key="2">
    <source>
        <dbReference type="ARBA" id="ARBA00013184"/>
    </source>
</evidence>
<keyword evidence="8" id="KW-0805">Transcription regulation</keyword>
<dbReference type="SUPFAM" id="SSF57933">
    <property type="entry name" value="TAZ domain"/>
    <property type="match status" value="1"/>
</dbReference>
<dbReference type="AlphaFoldDB" id="A0A5N5T1L3"/>
<accession>A0A5N5T1L3</accession>
<dbReference type="EC" id="2.3.1.48" evidence="2"/>
<keyword evidence="4 12" id="KW-0479">Metal-binding</keyword>
<proteinExistence type="predicted"/>
<keyword evidence="5 12" id="KW-0863">Zinc-finger</keyword>
<dbReference type="Proteomes" id="UP000326759">
    <property type="component" value="Unassembled WGS sequence"/>
</dbReference>
<dbReference type="InterPro" id="IPR013178">
    <property type="entry name" value="Histone_AcTrfase_Rtt109/CBP"/>
</dbReference>
<keyword evidence="7" id="KW-0156">Chromatin regulator</keyword>
<keyword evidence="14" id="KW-0472">Membrane</keyword>
<dbReference type="GO" id="GO:0045944">
    <property type="term" value="P:positive regulation of transcription by RNA polymerase II"/>
    <property type="evidence" value="ECO:0007669"/>
    <property type="project" value="TreeGrafter"/>
</dbReference>
<keyword evidence="14" id="KW-0812">Transmembrane</keyword>
<keyword evidence="9" id="KW-0804">Transcription</keyword>
<evidence type="ECO:0000313" key="17">
    <source>
        <dbReference type="Proteomes" id="UP000326759"/>
    </source>
</evidence>
<evidence type="ECO:0000313" key="16">
    <source>
        <dbReference type="EMBL" id="KAB7499879.1"/>
    </source>
</evidence>
<keyword evidence="17" id="KW-1185">Reference proteome</keyword>
<dbReference type="GO" id="GO:0031490">
    <property type="term" value="F:chromatin DNA binding"/>
    <property type="evidence" value="ECO:0007669"/>
    <property type="project" value="TreeGrafter"/>
</dbReference>
<evidence type="ECO:0000256" key="5">
    <source>
        <dbReference type="ARBA" id="ARBA00022771"/>
    </source>
</evidence>
<feature type="non-terminal residue" evidence="16">
    <location>
        <position position="1"/>
    </location>
</feature>
<keyword evidence="6 12" id="KW-0862">Zinc</keyword>
<evidence type="ECO:0000256" key="11">
    <source>
        <dbReference type="ARBA" id="ARBA00048017"/>
    </source>
</evidence>
<gene>
    <name evidence="16" type="ORF">Anas_02234</name>
</gene>
<dbReference type="InterPro" id="IPR035898">
    <property type="entry name" value="TAZ_dom_sf"/>
</dbReference>
<keyword evidence="14" id="KW-1133">Transmembrane helix</keyword>
<reference evidence="16 17" key="1">
    <citation type="journal article" date="2019" name="PLoS Biol.">
        <title>Sex chromosomes control vertical transmission of feminizing Wolbachia symbionts in an isopod.</title>
        <authorList>
            <person name="Becking T."/>
            <person name="Chebbi M.A."/>
            <person name="Giraud I."/>
            <person name="Moumen B."/>
            <person name="Laverre T."/>
            <person name="Caubet Y."/>
            <person name="Peccoud J."/>
            <person name="Gilbert C."/>
            <person name="Cordaux R."/>
        </authorList>
    </citation>
    <scope>NUCLEOTIDE SEQUENCE [LARGE SCALE GENOMIC DNA]</scope>
    <source>
        <strain evidence="16">ANa2</strain>
        <tissue evidence="16">Whole body excluding digestive tract and cuticle</tissue>
    </source>
</reference>
<keyword evidence="10" id="KW-0539">Nucleus</keyword>
<evidence type="ECO:0000256" key="9">
    <source>
        <dbReference type="ARBA" id="ARBA00023163"/>
    </source>
</evidence>
<feature type="transmembrane region" description="Helical" evidence="14">
    <location>
        <begin position="12"/>
        <end position="31"/>
    </location>
</feature>
<feature type="domain" description="TAZ-type" evidence="15">
    <location>
        <begin position="162"/>
        <end position="243"/>
    </location>
</feature>
<sequence length="255" mass="29353">TDCYIISISNMIIILQYMAGVHLSVMGSIPLTPPTLIIVKLKLDISLHSYQILILILTYLLDDSKANYTFKRNESMRVKKREKSQFFSAKEINFVGLVEVLLLKFLSYIYFLFHRTKKTEVTKLSKLSQSKRTKSMVIYEEKSNAPDPPEGGGRRRMSNVSDLERRNKLQRQLVLLLHAYQCRPAINDPCPIPHCQLMRNILGHMNTCQFGTSCQVPNCVSFRLILLHWSICVKVHCQICEPIINFKDCIKCNGV</sequence>
<feature type="zinc finger region" description="TAZ-type" evidence="12">
    <location>
        <begin position="162"/>
        <end position="243"/>
    </location>
</feature>
<dbReference type="GO" id="GO:0005667">
    <property type="term" value="C:transcription regulator complex"/>
    <property type="evidence" value="ECO:0007669"/>
    <property type="project" value="TreeGrafter"/>
</dbReference>
<feature type="transmembrane region" description="Helical" evidence="14">
    <location>
        <begin position="43"/>
        <end position="61"/>
    </location>
</feature>
<dbReference type="EMBL" id="SEYY01016217">
    <property type="protein sequence ID" value="KAB7499879.1"/>
    <property type="molecule type" value="Genomic_DNA"/>
</dbReference>
<dbReference type="InterPro" id="IPR000197">
    <property type="entry name" value="Znf_TAZ"/>
</dbReference>
<feature type="transmembrane region" description="Helical" evidence="14">
    <location>
        <begin position="92"/>
        <end position="113"/>
    </location>
</feature>
<evidence type="ECO:0000256" key="13">
    <source>
        <dbReference type="SAM" id="MobiDB-lite"/>
    </source>
</evidence>
<dbReference type="GO" id="GO:0003713">
    <property type="term" value="F:transcription coactivator activity"/>
    <property type="evidence" value="ECO:0007669"/>
    <property type="project" value="TreeGrafter"/>
</dbReference>
<dbReference type="GO" id="GO:0004402">
    <property type="term" value="F:histone acetyltransferase activity"/>
    <property type="evidence" value="ECO:0007669"/>
    <property type="project" value="InterPro"/>
</dbReference>
<evidence type="ECO:0000256" key="7">
    <source>
        <dbReference type="ARBA" id="ARBA00022853"/>
    </source>
</evidence>
<keyword evidence="3" id="KW-0808">Transferase</keyword>
<dbReference type="GO" id="GO:0005634">
    <property type="term" value="C:nucleus"/>
    <property type="evidence" value="ECO:0007669"/>
    <property type="project" value="UniProtKB-SubCell"/>
</dbReference>